<organism evidence="3 4">
    <name type="scientific">Winogradskyella pelagia</name>
    <dbReference type="NCBI Taxonomy" id="2819984"/>
    <lineage>
        <taxon>Bacteria</taxon>
        <taxon>Pseudomonadati</taxon>
        <taxon>Bacteroidota</taxon>
        <taxon>Flavobacteriia</taxon>
        <taxon>Flavobacteriales</taxon>
        <taxon>Flavobacteriaceae</taxon>
        <taxon>Winogradskyella</taxon>
    </lineage>
</organism>
<feature type="chain" id="PRO_5045835411" evidence="1">
    <location>
        <begin position="29"/>
        <end position="224"/>
    </location>
</feature>
<evidence type="ECO:0000259" key="2">
    <source>
        <dbReference type="Pfam" id="PF13568"/>
    </source>
</evidence>
<comment type="caution">
    <text evidence="3">The sequence shown here is derived from an EMBL/GenBank/DDBJ whole genome shotgun (WGS) entry which is preliminary data.</text>
</comment>
<sequence>MKNLLIATGLKLSFSFLVLISFSNLSFAQDNSSQNDEVQQKKERKAKSSYKISAGVNFNNLSVDAADNLESKTDVGYNLGISYKRGRFFYYEIGARYNQRAFEVLDSNDPANIMTNDLKVSAFDVPLTAGINITSFADRLIGLRVFIGAVPSFTLNKDVDRTGLEKDDIEDIMFYGQGGIGIDIAFFFVEIGYNYGFTGIINDIENLSSKFNPNQAYFNLGFRF</sequence>
<evidence type="ECO:0000256" key="1">
    <source>
        <dbReference type="SAM" id="SignalP"/>
    </source>
</evidence>
<dbReference type="InterPro" id="IPR011250">
    <property type="entry name" value="OMP/PagP_B-barrel"/>
</dbReference>
<dbReference type="Pfam" id="PF13568">
    <property type="entry name" value="OMP_b-brl_2"/>
    <property type="match status" value="1"/>
</dbReference>
<dbReference type="Proteomes" id="UP000676776">
    <property type="component" value="Unassembled WGS sequence"/>
</dbReference>
<keyword evidence="4" id="KW-1185">Reference proteome</keyword>
<protein>
    <submittedName>
        <fullName evidence="3">PorT family protein</fullName>
    </submittedName>
</protein>
<gene>
    <name evidence="3" type="ORF">J4050_11835</name>
</gene>
<dbReference type="InterPro" id="IPR025665">
    <property type="entry name" value="Beta-barrel_OMP_2"/>
</dbReference>
<name>A0ABS3T3X8_9FLAO</name>
<feature type="signal peptide" evidence="1">
    <location>
        <begin position="1"/>
        <end position="28"/>
    </location>
</feature>
<evidence type="ECO:0000313" key="4">
    <source>
        <dbReference type="Proteomes" id="UP000676776"/>
    </source>
</evidence>
<dbReference type="EMBL" id="JAGEVF010000009">
    <property type="protein sequence ID" value="MBO3117443.1"/>
    <property type="molecule type" value="Genomic_DNA"/>
</dbReference>
<proteinExistence type="predicted"/>
<feature type="domain" description="Outer membrane protein beta-barrel" evidence="2">
    <location>
        <begin position="33"/>
        <end position="201"/>
    </location>
</feature>
<dbReference type="SUPFAM" id="SSF56925">
    <property type="entry name" value="OMPA-like"/>
    <property type="match status" value="1"/>
</dbReference>
<keyword evidence="1" id="KW-0732">Signal</keyword>
<reference evidence="3 4" key="1">
    <citation type="submission" date="2021-03" db="EMBL/GenBank/DDBJ databases">
        <title>Winogradskyella sp. nov., isolated from costal sediment.</title>
        <authorList>
            <person name="Gao C."/>
        </authorList>
    </citation>
    <scope>NUCLEOTIDE SEQUENCE [LARGE SCALE GENOMIC DNA]</scope>
    <source>
        <strain evidence="3 4">DF17</strain>
    </source>
</reference>
<evidence type="ECO:0000313" key="3">
    <source>
        <dbReference type="EMBL" id="MBO3117443.1"/>
    </source>
</evidence>
<dbReference type="RefSeq" id="WP_208154795.1">
    <property type="nucleotide sequence ID" value="NZ_JAGEVF010000009.1"/>
</dbReference>
<accession>A0ABS3T3X8</accession>